<reference evidence="1 2" key="1">
    <citation type="submission" date="2019-09" db="EMBL/GenBank/DDBJ databases">
        <authorList>
            <person name="Depoorter E."/>
        </authorList>
    </citation>
    <scope>NUCLEOTIDE SEQUENCE [LARGE SCALE GENOMIC DNA]</scope>
    <source>
        <strain evidence="1">R-15945</strain>
    </source>
</reference>
<accession>A0A6P2K5G5</accession>
<dbReference type="EMBL" id="CABVPU010000007">
    <property type="protein sequence ID" value="VWB52349.1"/>
    <property type="molecule type" value="Genomic_DNA"/>
</dbReference>
<evidence type="ECO:0000313" key="2">
    <source>
        <dbReference type="Proteomes" id="UP000494174"/>
    </source>
</evidence>
<name>A0A6P2K5G5_BURL3</name>
<dbReference type="Proteomes" id="UP000494174">
    <property type="component" value="Unassembled WGS sequence"/>
</dbReference>
<organism evidence="1 2">
    <name type="scientific">Burkholderia lata (strain ATCC 17760 / DSM 23089 / LMG 22485 / NCIMB 9086 / R18194 / 383)</name>
    <dbReference type="NCBI Taxonomy" id="482957"/>
    <lineage>
        <taxon>Bacteria</taxon>
        <taxon>Pseudomonadati</taxon>
        <taxon>Pseudomonadota</taxon>
        <taxon>Betaproteobacteria</taxon>
        <taxon>Burkholderiales</taxon>
        <taxon>Burkholderiaceae</taxon>
        <taxon>Burkholderia</taxon>
        <taxon>Burkholderia cepacia complex</taxon>
    </lineage>
</organism>
<protein>
    <submittedName>
        <fullName evidence="1">Uncharacterized protein</fullName>
    </submittedName>
</protein>
<sequence length="201" mass="21856">MQLHCVARLSVCRRLMTIGHLTKSSVYKCRPDGNWRFPLVPHGRGSTSRSACRGEGGGGELSGGSSRACAVRRRYLIRIMKIPAQPSSRDAGRSRWGGGWGRRCTSARRFRRWRSWCVRACSDARCAHGGGRLIYAVGSNRSARARASSTHGPTNCWAGSRPKAADRSASNALRGSCSIRSARKATPACSIFPGGAYWLES</sequence>
<proteinExistence type="predicted"/>
<dbReference type="AlphaFoldDB" id="A0A6P2K5G5"/>
<gene>
    <name evidence="1" type="ORF">BLA15945_02436</name>
</gene>
<evidence type="ECO:0000313" key="1">
    <source>
        <dbReference type="EMBL" id="VWB52349.1"/>
    </source>
</evidence>